<protein>
    <submittedName>
        <fullName evidence="1">Uncharacterized protein</fullName>
    </submittedName>
</protein>
<accession>A0A0E9UD88</accession>
<reference evidence="1" key="2">
    <citation type="journal article" date="2015" name="Fish Shellfish Immunol.">
        <title>Early steps in the European eel (Anguilla anguilla)-Vibrio vulnificus interaction in the gills: Role of the RtxA13 toxin.</title>
        <authorList>
            <person name="Callol A."/>
            <person name="Pajuelo D."/>
            <person name="Ebbesson L."/>
            <person name="Teles M."/>
            <person name="MacKenzie S."/>
            <person name="Amaro C."/>
        </authorList>
    </citation>
    <scope>NUCLEOTIDE SEQUENCE</scope>
</reference>
<proteinExistence type="predicted"/>
<evidence type="ECO:0000313" key="1">
    <source>
        <dbReference type="EMBL" id="JAH63829.1"/>
    </source>
</evidence>
<dbReference type="EMBL" id="GBXM01044748">
    <property type="protein sequence ID" value="JAH63829.1"/>
    <property type="molecule type" value="Transcribed_RNA"/>
</dbReference>
<sequence length="41" mass="4662">MVWARPLSSSEGKSQCYSIQSHSRQFCAFPTAWRRAFPVSA</sequence>
<name>A0A0E9UD88_ANGAN</name>
<reference evidence="1" key="1">
    <citation type="submission" date="2014-11" db="EMBL/GenBank/DDBJ databases">
        <authorList>
            <person name="Amaro Gonzalez C."/>
        </authorList>
    </citation>
    <scope>NUCLEOTIDE SEQUENCE</scope>
</reference>
<organism evidence="1">
    <name type="scientific">Anguilla anguilla</name>
    <name type="common">European freshwater eel</name>
    <name type="synonym">Muraena anguilla</name>
    <dbReference type="NCBI Taxonomy" id="7936"/>
    <lineage>
        <taxon>Eukaryota</taxon>
        <taxon>Metazoa</taxon>
        <taxon>Chordata</taxon>
        <taxon>Craniata</taxon>
        <taxon>Vertebrata</taxon>
        <taxon>Euteleostomi</taxon>
        <taxon>Actinopterygii</taxon>
        <taxon>Neopterygii</taxon>
        <taxon>Teleostei</taxon>
        <taxon>Anguilliformes</taxon>
        <taxon>Anguillidae</taxon>
        <taxon>Anguilla</taxon>
    </lineage>
</organism>
<dbReference type="AlphaFoldDB" id="A0A0E9UD88"/>